<dbReference type="GO" id="GO:0005506">
    <property type="term" value="F:iron ion binding"/>
    <property type="evidence" value="ECO:0007669"/>
    <property type="project" value="InterPro"/>
</dbReference>
<protein>
    <recommendedName>
        <fullName evidence="16">Cytochrome P450</fullName>
    </recommendedName>
</protein>
<proteinExistence type="inferred from homology"/>
<evidence type="ECO:0000313" key="14">
    <source>
        <dbReference type="EMBL" id="KIJ38759.1"/>
    </source>
</evidence>
<dbReference type="AlphaFoldDB" id="A0A0C9UV82"/>
<dbReference type="Gene3D" id="1.10.630.10">
    <property type="entry name" value="Cytochrome P450"/>
    <property type="match status" value="1"/>
</dbReference>
<feature type="binding site" description="axial binding residue" evidence="13">
    <location>
        <position position="445"/>
    </location>
    <ligand>
        <name>heme</name>
        <dbReference type="ChEBI" id="CHEBI:30413"/>
    </ligand>
    <ligandPart>
        <name>Fe</name>
        <dbReference type="ChEBI" id="CHEBI:18248"/>
    </ligandPart>
</feature>
<evidence type="ECO:0000256" key="12">
    <source>
        <dbReference type="ARBA" id="ARBA00023136"/>
    </source>
</evidence>
<evidence type="ECO:0000256" key="3">
    <source>
        <dbReference type="ARBA" id="ARBA00005179"/>
    </source>
</evidence>
<keyword evidence="9" id="KW-0560">Oxidoreductase</keyword>
<evidence type="ECO:0000313" key="15">
    <source>
        <dbReference type="Proteomes" id="UP000054279"/>
    </source>
</evidence>
<evidence type="ECO:0000256" key="5">
    <source>
        <dbReference type="ARBA" id="ARBA00022617"/>
    </source>
</evidence>
<dbReference type="InterPro" id="IPR036396">
    <property type="entry name" value="Cyt_P450_sf"/>
</dbReference>
<dbReference type="PRINTS" id="PR00463">
    <property type="entry name" value="EP450I"/>
</dbReference>
<keyword evidence="8" id="KW-1133">Transmembrane helix</keyword>
<dbReference type="GO" id="GO:0016020">
    <property type="term" value="C:membrane"/>
    <property type="evidence" value="ECO:0007669"/>
    <property type="project" value="UniProtKB-SubCell"/>
</dbReference>
<comment type="cofactor">
    <cofactor evidence="1 13">
        <name>heme</name>
        <dbReference type="ChEBI" id="CHEBI:30413"/>
    </cofactor>
</comment>
<dbReference type="InterPro" id="IPR050364">
    <property type="entry name" value="Cytochrome_P450_fung"/>
</dbReference>
<dbReference type="Pfam" id="PF00067">
    <property type="entry name" value="p450"/>
    <property type="match status" value="1"/>
</dbReference>
<evidence type="ECO:0008006" key="16">
    <source>
        <dbReference type="Google" id="ProtNLM"/>
    </source>
</evidence>
<organism evidence="14 15">
    <name type="scientific">Sphaerobolus stellatus (strain SS14)</name>
    <dbReference type="NCBI Taxonomy" id="990650"/>
    <lineage>
        <taxon>Eukaryota</taxon>
        <taxon>Fungi</taxon>
        <taxon>Dikarya</taxon>
        <taxon>Basidiomycota</taxon>
        <taxon>Agaricomycotina</taxon>
        <taxon>Agaricomycetes</taxon>
        <taxon>Phallomycetidae</taxon>
        <taxon>Geastrales</taxon>
        <taxon>Sphaerobolaceae</taxon>
        <taxon>Sphaerobolus</taxon>
    </lineage>
</organism>
<comment type="subcellular location">
    <subcellularLocation>
        <location evidence="2">Membrane</location>
    </subcellularLocation>
</comment>
<comment type="similarity">
    <text evidence="4">Belongs to the cytochrome P450 family.</text>
</comment>
<keyword evidence="15" id="KW-1185">Reference proteome</keyword>
<dbReference type="GO" id="GO:0020037">
    <property type="term" value="F:heme binding"/>
    <property type="evidence" value="ECO:0007669"/>
    <property type="project" value="InterPro"/>
</dbReference>
<reference evidence="14 15" key="1">
    <citation type="submission" date="2014-06" db="EMBL/GenBank/DDBJ databases">
        <title>Evolutionary Origins and Diversification of the Mycorrhizal Mutualists.</title>
        <authorList>
            <consortium name="DOE Joint Genome Institute"/>
            <consortium name="Mycorrhizal Genomics Consortium"/>
            <person name="Kohler A."/>
            <person name="Kuo A."/>
            <person name="Nagy L.G."/>
            <person name="Floudas D."/>
            <person name="Copeland A."/>
            <person name="Barry K.W."/>
            <person name="Cichocki N."/>
            <person name="Veneault-Fourrey C."/>
            <person name="LaButti K."/>
            <person name="Lindquist E.A."/>
            <person name="Lipzen A."/>
            <person name="Lundell T."/>
            <person name="Morin E."/>
            <person name="Murat C."/>
            <person name="Riley R."/>
            <person name="Ohm R."/>
            <person name="Sun H."/>
            <person name="Tunlid A."/>
            <person name="Henrissat B."/>
            <person name="Grigoriev I.V."/>
            <person name="Hibbett D.S."/>
            <person name="Martin F."/>
        </authorList>
    </citation>
    <scope>NUCLEOTIDE SEQUENCE [LARGE SCALE GENOMIC DNA]</scope>
    <source>
        <strain evidence="14 15">SS14</strain>
    </source>
</reference>
<keyword evidence="6" id="KW-0812">Transmembrane</keyword>
<evidence type="ECO:0000256" key="2">
    <source>
        <dbReference type="ARBA" id="ARBA00004370"/>
    </source>
</evidence>
<evidence type="ECO:0000256" key="6">
    <source>
        <dbReference type="ARBA" id="ARBA00022692"/>
    </source>
</evidence>
<keyword evidence="10 13" id="KW-0408">Iron</keyword>
<dbReference type="OrthoDB" id="1470350at2759"/>
<evidence type="ECO:0000256" key="11">
    <source>
        <dbReference type="ARBA" id="ARBA00023033"/>
    </source>
</evidence>
<evidence type="ECO:0000256" key="10">
    <source>
        <dbReference type="ARBA" id="ARBA00023004"/>
    </source>
</evidence>
<dbReference type="GO" id="GO:0016705">
    <property type="term" value="F:oxidoreductase activity, acting on paired donors, with incorporation or reduction of molecular oxygen"/>
    <property type="evidence" value="ECO:0007669"/>
    <property type="project" value="InterPro"/>
</dbReference>
<gene>
    <name evidence="14" type="ORF">M422DRAFT_75938</name>
</gene>
<keyword evidence="5 13" id="KW-0349">Heme</keyword>
<dbReference type="EMBL" id="KN837158">
    <property type="protein sequence ID" value="KIJ38759.1"/>
    <property type="molecule type" value="Genomic_DNA"/>
</dbReference>
<dbReference type="PANTHER" id="PTHR46300:SF2">
    <property type="entry name" value="CYTOCHROME P450 MONOOXYGENASE ALNH-RELATED"/>
    <property type="match status" value="1"/>
</dbReference>
<dbReference type="InterPro" id="IPR001128">
    <property type="entry name" value="Cyt_P450"/>
</dbReference>
<dbReference type="PANTHER" id="PTHR46300">
    <property type="entry name" value="P450, PUTATIVE (EUROFUNG)-RELATED-RELATED"/>
    <property type="match status" value="1"/>
</dbReference>
<evidence type="ECO:0000256" key="4">
    <source>
        <dbReference type="ARBA" id="ARBA00010617"/>
    </source>
</evidence>
<dbReference type="SUPFAM" id="SSF48264">
    <property type="entry name" value="Cytochrome P450"/>
    <property type="match status" value="1"/>
</dbReference>
<comment type="pathway">
    <text evidence="3">Secondary metabolite biosynthesis.</text>
</comment>
<keyword evidence="11" id="KW-0503">Monooxygenase</keyword>
<name>A0A0C9UV82_SPHS4</name>
<sequence length="538" mass="61124">MLFNFSIIDNGLLSLFRIASRAHGPRLHFTLETTTEAASSRTKPHSDFWESSSDTLDQKYGPIFSLRLGPQNTIVLNTAKTVNALLYDRSNTYSSRPVRHVVQDILSDGQRLVFLPYGTEWKAAHKSLLNVMGPNPSRKLRPLKVLESRIVIWDLMQHGDASLDPQSQNSNSNEAAEVPEPWFAIIRRYTTSIVMNVTYGHRITHIIKNSHLHKIYEALANFTQAGQPSNYIADVFSNFRKLPAILSPWQIRVRKMHEWYGGLLDSWKRSLISGSSNPSYIHTYLRERSDHPDHVPGGLTADGYQRNKLLAYTAATLLSTGSDTIASVMQSFILFMLLHPSVLELDRAEIDHAVEFEFKKQCPFLIACIKETLRRYPPVVMVDDGYEGLFSPVGSTVIGNIWAIHHGPNIYSNPMAFQPGRFMDGSQKIKWGSGPESRSRGHHFCIGYTLAEASLFIVLSRIIWALDFTAPTNPENGSLIIPDINDEEDTWSIRFVRDSRIYLVSWKPRTPSWAEIIRKALDNAQLAWDTMDLERDKR</sequence>
<dbReference type="InterPro" id="IPR002401">
    <property type="entry name" value="Cyt_P450_E_grp-I"/>
</dbReference>
<dbReference type="HOGENOM" id="CLU_001570_2_1_1"/>
<accession>A0A0C9UV82</accession>
<evidence type="ECO:0000256" key="7">
    <source>
        <dbReference type="ARBA" id="ARBA00022723"/>
    </source>
</evidence>
<evidence type="ECO:0000256" key="1">
    <source>
        <dbReference type="ARBA" id="ARBA00001971"/>
    </source>
</evidence>
<keyword evidence="7 13" id="KW-0479">Metal-binding</keyword>
<dbReference type="GO" id="GO:0004497">
    <property type="term" value="F:monooxygenase activity"/>
    <property type="evidence" value="ECO:0007669"/>
    <property type="project" value="UniProtKB-KW"/>
</dbReference>
<evidence type="ECO:0000256" key="9">
    <source>
        <dbReference type="ARBA" id="ARBA00023002"/>
    </source>
</evidence>
<evidence type="ECO:0000256" key="13">
    <source>
        <dbReference type="PIRSR" id="PIRSR602401-1"/>
    </source>
</evidence>
<dbReference type="Proteomes" id="UP000054279">
    <property type="component" value="Unassembled WGS sequence"/>
</dbReference>
<keyword evidence="12" id="KW-0472">Membrane</keyword>
<evidence type="ECO:0000256" key="8">
    <source>
        <dbReference type="ARBA" id="ARBA00022989"/>
    </source>
</evidence>